<sequence length="142" mass="15022">MAEVSTLVKTVIQVLNDGARGYADIGEHLKNPEAKSFFLKEASTRATFAREVAAAAGLSEDVGGTVSGTTHRIWGDLKANLGGGDHTLLVTAEQGEDAAKKAYQEALESSEVTGSVRSVLLQQQPSIQASHDRVKALRDSTN</sequence>
<reference evidence="2 3" key="1">
    <citation type="submission" date="2024-12" db="EMBL/GenBank/DDBJ databases">
        <authorList>
            <person name="Lee Y."/>
        </authorList>
    </citation>
    <scope>NUCLEOTIDE SEQUENCE [LARGE SCALE GENOMIC DNA]</scope>
    <source>
        <strain evidence="2 3">03SUJ4</strain>
    </source>
</reference>
<dbReference type="InterPro" id="IPR011971">
    <property type="entry name" value="CHP02284"/>
</dbReference>
<dbReference type="Gene3D" id="1.20.1260.10">
    <property type="match status" value="1"/>
</dbReference>
<evidence type="ECO:0000259" key="1">
    <source>
        <dbReference type="Pfam" id="PF09537"/>
    </source>
</evidence>
<comment type="caution">
    <text evidence="2">The sequence shown here is derived from an EMBL/GenBank/DDBJ whole genome shotgun (WGS) entry which is preliminary data.</text>
</comment>
<evidence type="ECO:0000313" key="3">
    <source>
        <dbReference type="Proteomes" id="UP001634747"/>
    </source>
</evidence>
<dbReference type="EMBL" id="JBJYXY010000001">
    <property type="protein sequence ID" value="MFN2975050.1"/>
    <property type="molecule type" value="Genomic_DNA"/>
</dbReference>
<dbReference type="InterPro" id="IPR012347">
    <property type="entry name" value="Ferritin-like"/>
</dbReference>
<proteinExistence type="predicted"/>
<protein>
    <submittedName>
        <fullName evidence="2">PA2169 family four-helix-bundle protein</fullName>
    </submittedName>
</protein>
<feature type="domain" description="DUF2383" evidence="1">
    <location>
        <begin position="5"/>
        <end position="108"/>
    </location>
</feature>
<dbReference type="NCBIfam" id="TIGR02284">
    <property type="entry name" value="PA2169 family four-helix-bundle protein"/>
    <property type="match status" value="1"/>
</dbReference>
<evidence type="ECO:0000313" key="2">
    <source>
        <dbReference type="EMBL" id="MFN2975050.1"/>
    </source>
</evidence>
<dbReference type="Pfam" id="PF09537">
    <property type="entry name" value="DUF2383"/>
    <property type="match status" value="1"/>
</dbReference>
<gene>
    <name evidence="2" type="ORF">ACK2TP_04680</name>
</gene>
<dbReference type="RefSeq" id="WP_263413411.1">
    <property type="nucleotide sequence ID" value="NZ_BAABBH010000001.1"/>
</dbReference>
<name>A0ABW9KH02_9BACT</name>
<dbReference type="Proteomes" id="UP001634747">
    <property type="component" value="Unassembled WGS sequence"/>
</dbReference>
<organism evidence="2 3">
    <name type="scientific">Terriglobus aquaticus</name>
    <dbReference type="NCBI Taxonomy" id="940139"/>
    <lineage>
        <taxon>Bacteria</taxon>
        <taxon>Pseudomonadati</taxon>
        <taxon>Acidobacteriota</taxon>
        <taxon>Terriglobia</taxon>
        <taxon>Terriglobales</taxon>
        <taxon>Acidobacteriaceae</taxon>
        <taxon>Terriglobus</taxon>
    </lineage>
</organism>
<accession>A0ABW9KH02</accession>
<keyword evidence="3" id="KW-1185">Reference proteome</keyword>
<dbReference type="InterPro" id="IPR019052">
    <property type="entry name" value="DUF2383"/>
</dbReference>